<dbReference type="PANTHER" id="PTHR19328:SF75">
    <property type="entry name" value="ALDOSE SUGAR DEHYDROGENASE YLII"/>
    <property type="match status" value="1"/>
</dbReference>
<dbReference type="SUPFAM" id="SSF50952">
    <property type="entry name" value="Soluble quinoprotein glucose dehydrogenase"/>
    <property type="match status" value="1"/>
</dbReference>
<gene>
    <name evidence="3" type="ORF">NDI56_18560</name>
</gene>
<dbReference type="Pfam" id="PF07995">
    <property type="entry name" value="GSDH"/>
    <property type="match status" value="1"/>
</dbReference>
<evidence type="ECO:0000256" key="1">
    <source>
        <dbReference type="SAM" id="MobiDB-lite"/>
    </source>
</evidence>
<dbReference type="RefSeq" id="WP_310921241.1">
    <property type="nucleotide sequence ID" value="NZ_JAMQON010000006.1"/>
</dbReference>
<comment type="caution">
    <text evidence="3">The sequence shown here is derived from an EMBL/GenBank/DDBJ whole genome shotgun (WGS) entry which is preliminary data.</text>
</comment>
<evidence type="ECO:0000313" key="4">
    <source>
        <dbReference type="Proteomes" id="UP001259659"/>
    </source>
</evidence>
<dbReference type="Proteomes" id="UP001259659">
    <property type="component" value="Unassembled WGS sequence"/>
</dbReference>
<protein>
    <submittedName>
        <fullName evidence="3">PQQ-dependent sugar dehydrogenase</fullName>
    </submittedName>
</protein>
<dbReference type="InterPro" id="IPR012938">
    <property type="entry name" value="Glc/Sorbosone_DH"/>
</dbReference>
<organism evidence="3 4">
    <name type="scientific">Haloarcula saliterrae</name>
    <dbReference type="NCBI Taxonomy" id="2950534"/>
    <lineage>
        <taxon>Archaea</taxon>
        <taxon>Methanobacteriati</taxon>
        <taxon>Methanobacteriota</taxon>
        <taxon>Stenosarchaea group</taxon>
        <taxon>Halobacteria</taxon>
        <taxon>Halobacteriales</taxon>
        <taxon>Haloarculaceae</taxon>
        <taxon>Haloarcula</taxon>
    </lineage>
</organism>
<feature type="domain" description="Glucose/Sorbosone dehydrogenase" evidence="2">
    <location>
        <begin position="95"/>
        <end position="323"/>
    </location>
</feature>
<accession>A0ABU2FHI3</accession>
<evidence type="ECO:0000313" key="3">
    <source>
        <dbReference type="EMBL" id="MDS0261408.1"/>
    </source>
</evidence>
<dbReference type="Gene3D" id="2.120.10.30">
    <property type="entry name" value="TolB, C-terminal domain"/>
    <property type="match status" value="1"/>
</dbReference>
<feature type="compositionally biased region" description="Low complexity" evidence="1">
    <location>
        <begin position="43"/>
        <end position="60"/>
    </location>
</feature>
<feature type="region of interest" description="Disordered" evidence="1">
    <location>
        <begin position="36"/>
        <end position="68"/>
    </location>
</feature>
<name>A0ABU2FHI3_9EURY</name>
<proteinExistence type="predicted"/>
<dbReference type="PROSITE" id="PS51318">
    <property type="entry name" value="TAT"/>
    <property type="match status" value="1"/>
</dbReference>
<dbReference type="EMBL" id="JAMQON010000006">
    <property type="protein sequence ID" value="MDS0261408.1"/>
    <property type="molecule type" value="Genomic_DNA"/>
</dbReference>
<evidence type="ECO:0000259" key="2">
    <source>
        <dbReference type="Pfam" id="PF07995"/>
    </source>
</evidence>
<dbReference type="PANTHER" id="PTHR19328">
    <property type="entry name" value="HEDGEHOG-INTERACTING PROTEIN"/>
    <property type="match status" value="1"/>
</dbReference>
<dbReference type="InterPro" id="IPR011041">
    <property type="entry name" value="Quinoprot_gluc/sorb_DH_b-prop"/>
</dbReference>
<dbReference type="InterPro" id="IPR006311">
    <property type="entry name" value="TAT_signal"/>
</dbReference>
<keyword evidence="4" id="KW-1185">Reference proteome</keyword>
<sequence>MTRRTPNRPPGSSRLSRRRLLRTLGAVGVTTALAGCSLGGREGATTPPTEGTPTGETPTGETGGGPENYFERGPTVGVTEVASGLVSPSALVTADDRRFVVDQVGTVYAHDDDGLQSTPFLDISDRLVALGEGLPNWVAYDERGLLGLAFHPEFPSNRRLYVRYSAPSDDPELDHRERLSEFRATEDRSGVVPDSERVLLDLPWPRPIHQSGTIEFGPDGYLYGALGDGLNPFNGQNLDTLKGCIVRIDVDERTGDLPYAVPDDNPLVGADGRDELYAWGLRNPWKMAFSGDRLILGDVGQATWEEVNVVEKGGNYGWPLKEGFHCHDPQLGTSTGGECVVESDRGEPLLDPVLEFPHFDEAGDAVGFAVIGGHVHAGDIDALRDDYLFGVFTSSFTAAAGRLVAATPRASGQWPMRELRVDGGLDIQVLSLGQDDGDSYVLGTRAALAEDPLSKQQGVVYRLTS</sequence>
<dbReference type="InterPro" id="IPR011042">
    <property type="entry name" value="6-blade_b-propeller_TolB-like"/>
</dbReference>
<reference evidence="3 4" key="1">
    <citation type="submission" date="2022-06" db="EMBL/GenBank/DDBJ databases">
        <title>Haloarcula sp. a new haloarchaeum isolate from saline soil.</title>
        <authorList>
            <person name="Strakova D."/>
            <person name="Galisteo C."/>
            <person name="Sanchez-Porro C."/>
            <person name="Ventosa A."/>
        </authorList>
    </citation>
    <scope>NUCLEOTIDE SEQUENCE [LARGE SCALE GENOMIC DNA]</scope>
    <source>
        <strain evidence="3 4">S1CR25-12</strain>
    </source>
</reference>